<dbReference type="InterPro" id="IPR036956">
    <property type="entry name" value="Impact_N_sf"/>
</dbReference>
<dbReference type="Gene3D" id="3.30.230.30">
    <property type="entry name" value="Impact, N-terminal domain"/>
    <property type="match status" value="1"/>
</dbReference>
<organism evidence="5 6">
    <name type="scientific">Pinctada imbricata</name>
    <name type="common">Atlantic pearl-oyster</name>
    <name type="synonym">Pinctada martensii</name>
    <dbReference type="NCBI Taxonomy" id="66713"/>
    <lineage>
        <taxon>Eukaryota</taxon>
        <taxon>Metazoa</taxon>
        <taxon>Spiralia</taxon>
        <taxon>Lophotrochozoa</taxon>
        <taxon>Mollusca</taxon>
        <taxon>Bivalvia</taxon>
        <taxon>Autobranchia</taxon>
        <taxon>Pteriomorphia</taxon>
        <taxon>Pterioida</taxon>
        <taxon>Pterioidea</taxon>
        <taxon>Pteriidae</taxon>
        <taxon>Pinctada</taxon>
    </lineage>
</organism>
<feature type="region of interest" description="Disordered" evidence="3">
    <location>
        <begin position="1"/>
        <end position="31"/>
    </location>
</feature>
<dbReference type="EMBL" id="VSWD01000004">
    <property type="protein sequence ID" value="KAK3105139.1"/>
    <property type="molecule type" value="Genomic_DNA"/>
</dbReference>
<reference evidence="5" key="1">
    <citation type="submission" date="2019-08" db="EMBL/GenBank/DDBJ databases">
        <title>The improved chromosome-level genome for the pearl oyster Pinctada fucata martensii using PacBio sequencing and Hi-C.</title>
        <authorList>
            <person name="Zheng Z."/>
        </authorList>
    </citation>
    <scope>NUCLEOTIDE SEQUENCE</scope>
    <source>
        <strain evidence="5">ZZ-2019</strain>
        <tissue evidence="5">Adductor muscle</tissue>
    </source>
</reference>
<dbReference type="Pfam" id="PF01205">
    <property type="entry name" value="Impact_N"/>
    <property type="match status" value="1"/>
</dbReference>
<dbReference type="GO" id="GO:0005737">
    <property type="term" value="C:cytoplasm"/>
    <property type="evidence" value="ECO:0007669"/>
    <property type="project" value="TreeGrafter"/>
</dbReference>
<name>A0AA88YPX8_PINIB</name>
<keyword evidence="6" id="KW-1185">Reference proteome</keyword>
<evidence type="ECO:0000256" key="3">
    <source>
        <dbReference type="SAM" id="MobiDB-lite"/>
    </source>
</evidence>
<evidence type="ECO:0000313" key="6">
    <source>
        <dbReference type="Proteomes" id="UP001186944"/>
    </source>
</evidence>
<proteinExistence type="inferred from homology"/>
<evidence type="ECO:0000259" key="4">
    <source>
        <dbReference type="Pfam" id="PF01205"/>
    </source>
</evidence>
<dbReference type="GO" id="GO:0140469">
    <property type="term" value="P:GCN2-mediated signaling"/>
    <property type="evidence" value="ECO:0007669"/>
    <property type="project" value="TreeGrafter"/>
</dbReference>
<sequence length="414" mass="47174">MANFGGKKISKAQTGNKFSPTECSTSASGSGDMEKVLTALTDIQKRLINIEKVNESVEQIHGDLYDSDGIQERLKNVTQMSKTTTSDVEVLKEENKFLRNEVDLLRNVVIRMDRRMDEISKDVVHLRSRSMRDNILVHGFAQFPGEDLYRYVPEAIKKNLGVDNVRFKVIHRNGKLLPNGKPVSITGKLIDRNKKFDILKAQAMKKREKKQIPFYITVQEPEEISEERKRLYNKSDKFRKDQIATKVVKNQLVLPDGKVHEEAVKPLSNADVLSTSSEEQAELQSVELVHTHSIERQGSFFFGVAGNAKTEADVNRIYKKACLYNDTASSNHRILVYRFRSEDGKQLDGYFDDGEHGAGTRLLKFMKDRNIDDTAVVISRWAGNVHIGYERFKVMEELVQDAFDQLAGNRDMEA</sequence>
<feature type="domain" description="Impact N-terminal" evidence="4">
    <location>
        <begin position="298"/>
        <end position="402"/>
    </location>
</feature>
<dbReference type="InterPro" id="IPR023582">
    <property type="entry name" value="Impact"/>
</dbReference>
<dbReference type="InterPro" id="IPR001498">
    <property type="entry name" value="Impact_N"/>
</dbReference>
<evidence type="ECO:0000256" key="2">
    <source>
        <dbReference type="SAM" id="Coils"/>
    </source>
</evidence>
<dbReference type="GO" id="GO:0006446">
    <property type="term" value="P:regulation of translational initiation"/>
    <property type="evidence" value="ECO:0007669"/>
    <property type="project" value="TreeGrafter"/>
</dbReference>
<dbReference type="InterPro" id="IPR020568">
    <property type="entry name" value="Ribosomal_Su5_D2-typ_SF"/>
</dbReference>
<dbReference type="Proteomes" id="UP001186944">
    <property type="component" value="Unassembled WGS sequence"/>
</dbReference>
<comment type="caution">
    <text evidence="5">The sequence shown here is derived from an EMBL/GenBank/DDBJ whole genome shotgun (WGS) entry which is preliminary data.</text>
</comment>
<protein>
    <recommendedName>
        <fullName evidence="4">Impact N-terminal domain-containing protein</fullName>
    </recommendedName>
</protein>
<dbReference type="PANTHER" id="PTHR16301:SF25">
    <property type="entry name" value="PROTEIN IMPACT"/>
    <property type="match status" value="1"/>
</dbReference>
<evidence type="ECO:0000313" key="5">
    <source>
        <dbReference type="EMBL" id="KAK3105139.1"/>
    </source>
</evidence>
<comment type="similarity">
    <text evidence="1">Belongs to the IMPACT family.</text>
</comment>
<keyword evidence="2" id="KW-0175">Coiled coil</keyword>
<accession>A0AA88YPX8</accession>
<dbReference type="SUPFAM" id="SSF54211">
    <property type="entry name" value="Ribosomal protein S5 domain 2-like"/>
    <property type="match status" value="1"/>
</dbReference>
<dbReference type="PANTHER" id="PTHR16301">
    <property type="entry name" value="IMPACT-RELATED"/>
    <property type="match status" value="1"/>
</dbReference>
<feature type="compositionally biased region" description="Polar residues" evidence="3">
    <location>
        <begin position="11"/>
        <end position="29"/>
    </location>
</feature>
<evidence type="ECO:0000256" key="1">
    <source>
        <dbReference type="ARBA" id="ARBA00007665"/>
    </source>
</evidence>
<gene>
    <name evidence="5" type="ORF">FSP39_018043</name>
</gene>
<dbReference type="AlphaFoldDB" id="A0AA88YPX8"/>
<feature type="coiled-coil region" evidence="2">
    <location>
        <begin position="81"/>
        <end position="108"/>
    </location>
</feature>